<evidence type="ECO:0000313" key="3">
    <source>
        <dbReference type="Proteomes" id="UP000070089"/>
    </source>
</evidence>
<dbReference type="Proteomes" id="UP000070089">
    <property type="component" value="Unassembled WGS sequence"/>
</dbReference>
<dbReference type="VEuPathDB" id="GiardiaDB:QR46_1373"/>
<dbReference type="AlphaFoldDB" id="A0A132NX44"/>
<sequence length="408" mass="43961">MLITKFKMNQANVQQFMAVTGGSRKQAEQFLEMSGGDINTAIMLFFDSGVAASPEPAPAPAPRAPAVDTKSHHKHPAAAPEKGSSSHSGHTNHVSSQKSAPVNRAQPTQPSVSADKSKHGKSSVPAPLAQPSKPTVSASGAKQGTKFNTMADLLNNGSDSDRTENEYFAGSGQKIRAPPPHTIKDVNKQEAEQESGCKITIEFYSDGLLINGHEPFYPFNDKETEAMLDEMKTNQTLPKAILSALPDAERPKPGQQIYTEIKNYPEAYSSSKQAKENSKKVYTFDSNEKPRLLKDCGQPTKHAQRATTHPALPSVASTASVEPSLALIPGKPVAPIRIKADKVYTLQTNPERHTIRDLIDCLRKAGVNLPTPSECLVKVPSTSTTLSDISLTIAGAKLERQQIIIVAK</sequence>
<dbReference type="GO" id="GO:0005829">
    <property type="term" value="C:cytosol"/>
    <property type="evidence" value="ECO:0007669"/>
    <property type="project" value="TreeGrafter"/>
</dbReference>
<feature type="compositionally biased region" description="Polar residues" evidence="1">
    <location>
        <begin position="132"/>
        <end position="144"/>
    </location>
</feature>
<dbReference type="GO" id="GO:0005634">
    <property type="term" value="C:nucleus"/>
    <property type="evidence" value="ECO:0007669"/>
    <property type="project" value="TreeGrafter"/>
</dbReference>
<dbReference type="GO" id="GO:0043130">
    <property type="term" value="F:ubiquitin binding"/>
    <property type="evidence" value="ECO:0007669"/>
    <property type="project" value="TreeGrafter"/>
</dbReference>
<feature type="region of interest" description="Disordered" evidence="1">
    <location>
        <begin position="52"/>
        <end position="144"/>
    </location>
</feature>
<dbReference type="GO" id="GO:0031468">
    <property type="term" value="P:nuclear membrane reassembly"/>
    <property type="evidence" value="ECO:0007669"/>
    <property type="project" value="TreeGrafter"/>
</dbReference>
<dbReference type="GO" id="GO:0007030">
    <property type="term" value="P:Golgi organization"/>
    <property type="evidence" value="ECO:0007669"/>
    <property type="project" value="TreeGrafter"/>
</dbReference>
<gene>
    <name evidence="2" type="ORF">QR46_1373</name>
</gene>
<feature type="region of interest" description="Disordered" evidence="1">
    <location>
        <begin position="295"/>
        <end position="315"/>
    </location>
</feature>
<dbReference type="PANTHER" id="PTHR23333:SF20">
    <property type="entry name" value="NSFL1 COFACTOR P47"/>
    <property type="match status" value="1"/>
</dbReference>
<dbReference type="Pfam" id="PF14555">
    <property type="entry name" value="UBA_4"/>
    <property type="match status" value="1"/>
</dbReference>
<name>A0A132NX44_GIAIN</name>
<dbReference type="GO" id="GO:0000045">
    <property type="term" value="P:autophagosome assembly"/>
    <property type="evidence" value="ECO:0007669"/>
    <property type="project" value="TreeGrafter"/>
</dbReference>
<feature type="compositionally biased region" description="Polar residues" evidence="1">
    <location>
        <begin position="83"/>
        <end position="114"/>
    </location>
</feature>
<dbReference type="SUPFAM" id="SSF46934">
    <property type="entry name" value="UBA-like"/>
    <property type="match status" value="1"/>
</dbReference>
<dbReference type="PANTHER" id="PTHR23333">
    <property type="entry name" value="UBX DOMAIN CONTAINING PROTEIN"/>
    <property type="match status" value="1"/>
</dbReference>
<protein>
    <recommendedName>
        <fullName evidence="4">SEP domain-containing protein</fullName>
    </recommendedName>
</protein>
<proteinExistence type="predicted"/>
<evidence type="ECO:0000256" key="1">
    <source>
        <dbReference type="SAM" id="MobiDB-lite"/>
    </source>
</evidence>
<dbReference type="Gene3D" id="1.10.8.10">
    <property type="entry name" value="DNA helicase RuvA subunit, C-terminal domain"/>
    <property type="match status" value="1"/>
</dbReference>
<dbReference type="GO" id="GO:0061025">
    <property type="term" value="P:membrane fusion"/>
    <property type="evidence" value="ECO:0007669"/>
    <property type="project" value="TreeGrafter"/>
</dbReference>
<dbReference type="EMBL" id="JXTI01000027">
    <property type="protein sequence ID" value="KWX14629.1"/>
    <property type="molecule type" value="Genomic_DNA"/>
</dbReference>
<dbReference type="GO" id="GO:0043161">
    <property type="term" value="P:proteasome-mediated ubiquitin-dependent protein catabolic process"/>
    <property type="evidence" value="ECO:0007669"/>
    <property type="project" value="TreeGrafter"/>
</dbReference>
<dbReference type="OrthoDB" id="270602at2759"/>
<dbReference type="CDD" id="cd14346">
    <property type="entry name" value="UBA_Ubx5_like"/>
    <property type="match status" value="1"/>
</dbReference>
<evidence type="ECO:0000313" key="2">
    <source>
        <dbReference type="EMBL" id="KWX14629.1"/>
    </source>
</evidence>
<evidence type="ECO:0008006" key="4">
    <source>
        <dbReference type="Google" id="ProtNLM"/>
    </source>
</evidence>
<organism evidence="2 3">
    <name type="scientific">Giardia duodenalis assemblage B</name>
    <dbReference type="NCBI Taxonomy" id="1394984"/>
    <lineage>
        <taxon>Eukaryota</taxon>
        <taxon>Metamonada</taxon>
        <taxon>Diplomonadida</taxon>
        <taxon>Hexamitidae</taxon>
        <taxon>Giardiinae</taxon>
        <taxon>Giardia</taxon>
    </lineage>
</organism>
<comment type="caution">
    <text evidence="2">The sequence shown here is derived from an EMBL/GenBank/DDBJ whole genome shotgun (WGS) entry which is preliminary data.</text>
</comment>
<reference evidence="2 3" key="1">
    <citation type="journal article" date="2015" name="Mol. Biochem. Parasitol.">
        <title>Identification of polymorphic genes for use in assemblage B genotyping assays through comparative genomics of multiple assemblage B Giardia duodenalis isolates.</title>
        <authorList>
            <person name="Wielinga C."/>
            <person name="Thompson R.C."/>
            <person name="Monis P."/>
            <person name="Ryan U."/>
        </authorList>
    </citation>
    <scope>NUCLEOTIDE SEQUENCE [LARGE SCALE GENOMIC DNA]</scope>
    <source>
        <strain evidence="2 3">BAH15c1</strain>
    </source>
</reference>
<accession>A0A132NX44</accession>
<dbReference type="InterPro" id="IPR009060">
    <property type="entry name" value="UBA-like_sf"/>
</dbReference>